<name>A0A8B6X4E2_9BURK</name>
<dbReference type="InterPro" id="IPR014347">
    <property type="entry name" value="Tautomerase/MIF_sf"/>
</dbReference>
<dbReference type="Gene3D" id="3.30.429.10">
    <property type="entry name" value="Macrophage Migration Inhibitory Factor"/>
    <property type="match status" value="2"/>
</dbReference>
<evidence type="ECO:0000256" key="1">
    <source>
        <dbReference type="ARBA" id="ARBA00006723"/>
    </source>
</evidence>
<accession>A0A8B6X4E2</accession>
<evidence type="ECO:0000256" key="2">
    <source>
        <dbReference type="ARBA" id="ARBA00023235"/>
    </source>
</evidence>
<reference evidence="5" key="1">
    <citation type="journal article" date="1994" name="J. Mol. Biol.">
        <title>Preliminary crystallographic analysis of 4-oxalocrotonate tautomerase reveals the oligomeric structure of the enzyme.</title>
        <authorList>
            <person name="Roper D.I."/>
            <person name="Subramanya H.S."/>
            <person name="Shingler V."/>
            <person name="Wigley D.B."/>
        </authorList>
    </citation>
    <scope>NUCLEOTIDE SEQUENCE</scope>
</reference>
<proteinExistence type="inferred from homology"/>
<keyword evidence="4" id="KW-1185">Reference proteome</keyword>
<evidence type="ECO:0000259" key="3">
    <source>
        <dbReference type="Pfam" id="PF01361"/>
    </source>
</evidence>
<dbReference type="GO" id="GO:0016853">
    <property type="term" value="F:isomerase activity"/>
    <property type="evidence" value="ECO:0007669"/>
    <property type="project" value="UniProtKB-KW"/>
</dbReference>
<dbReference type="SUPFAM" id="SSF55331">
    <property type="entry name" value="Tautomerase/MIF"/>
    <property type="match status" value="1"/>
</dbReference>
<dbReference type="InterPro" id="IPR004370">
    <property type="entry name" value="4-OT-like_dom"/>
</dbReference>
<dbReference type="PANTHER" id="PTHR35530:SF1">
    <property type="entry name" value="2-HYDROXYMUCONATE TAUTOMERASE"/>
    <property type="match status" value="1"/>
</dbReference>
<dbReference type="RefSeq" id="WP_028311566.1">
    <property type="nucleotide sequence ID" value="NZ_AXWS01000013.1"/>
</dbReference>
<evidence type="ECO:0000313" key="4">
    <source>
        <dbReference type="Proteomes" id="UP000675920"/>
    </source>
</evidence>
<reference evidence="5" key="2">
    <citation type="submission" date="2025-08" db="UniProtKB">
        <authorList>
            <consortium name="RefSeq"/>
        </authorList>
    </citation>
    <scope>IDENTIFICATION</scope>
</reference>
<organism evidence="4 5">
    <name type="scientific">Derxia gummosa DSM 723</name>
    <dbReference type="NCBI Taxonomy" id="1121388"/>
    <lineage>
        <taxon>Bacteria</taxon>
        <taxon>Pseudomonadati</taxon>
        <taxon>Pseudomonadota</taxon>
        <taxon>Betaproteobacteria</taxon>
        <taxon>Burkholderiales</taxon>
        <taxon>Alcaligenaceae</taxon>
        <taxon>Derxia</taxon>
    </lineage>
</organism>
<comment type="similarity">
    <text evidence="1">Belongs to the 4-oxalocrotonate tautomerase family.</text>
</comment>
<feature type="domain" description="4-oxalocrotonate tautomerase-like" evidence="3">
    <location>
        <begin position="2"/>
        <end position="57"/>
    </location>
</feature>
<dbReference type="Proteomes" id="UP000675920">
    <property type="component" value="Unplaced"/>
</dbReference>
<keyword evidence="2" id="KW-0413">Isomerase</keyword>
<sequence>MPLIQFHLVEGEYSDEQLRTLLERGSAAYAEVLESPVDRIRAFVTLHAAAHWAIGGQPDEPAGRRSPYFSAVMMAERPADQRRRALAVMTDLVVEVLGVERNRVRGSINRVAAEDWAIGGVPASVIRAAEVEQRKAASGAGVAAS</sequence>
<dbReference type="PANTHER" id="PTHR35530">
    <property type="entry name" value="TAUTOMERASE-RELATED"/>
    <property type="match status" value="1"/>
</dbReference>
<dbReference type="Pfam" id="PF01361">
    <property type="entry name" value="Tautomerase"/>
    <property type="match status" value="2"/>
</dbReference>
<dbReference type="OrthoDB" id="8561934at2"/>
<dbReference type="AlphaFoldDB" id="A0A8B6X4E2"/>
<evidence type="ECO:0000313" key="5">
    <source>
        <dbReference type="RefSeq" id="WP_028311566.1"/>
    </source>
</evidence>
<feature type="domain" description="4-oxalocrotonate tautomerase-like" evidence="3">
    <location>
        <begin position="75"/>
        <end position="122"/>
    </location>
</feature>
<protein>
    <submittedName>
        <fullName evidence="5">Tautomerase family protein</fullName>
    </submittedName>
</protein>